<dbReference type="InterPro" id="IPR040442">
    <property type="entry name" value="Pyrv_kinase-like_dom_sf"/>
</dbReference>
<dbReference type="PANTHER" id="PTHR43030:SF1">
    <property type="entry name" value="PHOSPHOENOLPYRUVATE SYNTHASE"/>
    <property type="match status" value="1"/>
</dbReference>
<evidence type="ECO:0000256" key="2">
    <source>
        <dbReference type="ARBA" id="ARBA00002988"/>
    </source>
</evidence>
<dbReference type="PIRSF" id="PIRSF000854">
    <property type="entry name" value="PEP_synthase"/>
    <property type="match status" value="1"/>
</dbReference>
<feature type="domain" description="PEP-utilising enzyme C-terminal" evidence="18">
    <location>
        <begin position="488"/>
        <end position="778"/>
    </location>
</feature>
<dbReference type="Gene3D" id="3.30.470.20">
    <property type="entry name" value="ATP-grasp fold, B domain"/>
    <property type="match status" value="1"/>
</dbReference>
<dbReference type="PANTHER" id="PTHR43030">
    <property type="entry name" value="PHOSPHOENOLPYRUVATE SYNTHASE"/>
    <property type="match status" value="1"/>
</dbReference>
<dbReference type="Pfam" id="PF01326">
    <property type="entry name" value="PPDK_N"/>
    <property type="match status" value="1"/>
</dbReference>
<dbReference type="PROSITE" id="PS00370">
    <property type="entry name" value="PEP_ENZYMES_PHOS_SITE"/>
    <property type="match status" value="1"/>
</dbReference>
<keyword evidence="19" id="KW-0670">Pyruvate</keyword>
<evidence type="ECO:0000259" key="18">
    <source>
        <dbReference type="Pfam" id="PF02896"/>
    </source>
</evidence>
<comment type="similarity">
    <text evidence="4 15">Belongs to the PEP-utilizing enzyme family.</text>
</comment>
<evidence type="ECO:0000256" key="10">
    <source>
        <dbReference type="ARBA" id="ARBA00022777"/>
    </source>
</evidence>
<evidence type="ECO:0000256" key="1">
    <source>
        <dbReference type="ARBA" id="ARBA00001946"/>
    </source>
</evidence>
<dbReference type="AlphaFoldDB" id="A0A7K1U300"/>
<evidence type="ECO:0000259" key="17">
    <source>
        <dbReference type="Pfam" id="PF01326"/>
    </source>
</evidence>
<dbReference type="InterPro" id="IPR013815">
    <property type="entry name" value="ATP_grasp_subdomain_1"/>
</dbReference>
<dbReference type="PROSITE" id="PS00742">
    <property type="entry name" value="PEP_ENZYMES_2"/>
    <property type="match status" value="1"/>
</dbReference>
<dbReference type="InterPro" id="IPR036637">
    <property type="entry name" value="Phosphohistidine_dom_sf"/>
</dbReference>
<keyword evidence="11 15" id="KW-0067">ATP-binding</keyword>
<evidence type="ECO:0000256" key="5">
    <source>
        <dbReference type="ARBA" id="ARBA00011996"/>
    </source>
</evidence>
<dbReference type="GO" id="GO:0006094">
    <property type="term" value="P:gluconeogenesis"/>
    <property type="evidence" value="ECO:0007669"/>
    <property type="project" value="UniProtKB-UniPathway"/>
</dbReference>
<evidence type="ECO:0000256" key="4">
    <source>
        <dbReference type="ARBA" id="ARBA00007837"/>
    </source>
</evidence>
<sequence length="810" mass="89101">MEPFVKNFNDISIKDVATVGGKNASIGEMINCLSGSGINIPGGFAITAFAWWTFLDFNNLWEPLEKLMSELDRRQFSNLKDIGAAARKIVLGAEIPAMIRNAIKEEYVKMATDRPAAVAVRSSATAEDMPYASFAGQHESFLNIRDEDAVVDAVHRCYSSLFTDRAIKYREDNGIEHKKVALCTCIQKMVRSDLACSGVAFTLEPESGFRDVILLSGSWGLGENIVQGSVEPDEFCIFKPALRAGKQAIIQKKIGLKHLTMNYSNETGEIINMPTPDSLRSRQVLDDQEILQLAGYCLAIEEHYKCPMDIEWAKDGLDGKMYIVQARPETVHSRKVRHEQYEYRLLEKGRLLVSGQAIGTKVATGVVRVLNSPAAAGELKQGEIIVTRSTSPDWDPVLKKAGAIITDTGGRTSHAAIVAREQDVPAIVGCSGATAKLQTGMQITVDCSEGKTGYVYEGALPFEKIETDLSCITMPSGVKPLLIMSDPGKAFKLAAYPSAGVGLLRMEFIITHTIGIHPMALLNYSRLADETTRKTISRLTQQFTDKTRFFVERLSQGIATIAAAFYPREVIVRTSDFKTNEYASLLGGKEFEPLEENPMLGFRGASRYYHPAYKEAFGLECAAIREVRENMGLVNVKVMIPFCRTVAEGKKVLSVMEEYGLERGRNELEVYAMAEIPSNVLQAEQFAEIFDGFSIGSNDLTQLTLGIDRDSRLVSGLFSEEDPAVKSMLSLMLKKAKKAHRPVGLCGQAPSDIPGFAAFLVNRGITSIAFNPDALLKGIKNINEAEQELQAVGPKPMLQHDHGEHKIKSI</sequence>
<evidence type="ECO:0000256" key="9">
    <source>
        <dbReference type="ARBA" id="ARBA00022741"/>
    </source>
</evidence>
<feature type="domain" description="PEP-utilising enzyme mobile" evidence="16">
    <location>
        <begin position="380"/>
        <end position="450"/>
    </location>
</feature>
<dbReference type="FunFam" id="3.30.470.20:FF:000017">
    <property type="entry name" value="Phosphoenolpyruvate synthase"/>
    <property type="match status" value="1"/>
</dbReference>
<gene>
    <name evidence="19" type="primary">ppsA</name>
    <name evidence="19" type="ORF">GO493_10680</name>
</gene>
<dbReference type="UniPathway" id="UPA00138"/>
<keyword evidence="20" id="KW-1185">Reference proteome</keyword>
<comment type="caution">
    <text evidence="19">The sequence shown here is derived from an EMBL/GenBank/DDBJ whole genome shotgun (WGS) entry which is preliminary data.</text>
</comment>
<evidence type="ECO:0000256" key="13">
    <source>
        <dbReference type="ARBA" id="ARBA00033470"/>
    </source>
</evidence>
<name>A0A7K1U300_9BACT</name>
<keyword evidence="10 15" id="KW-0418">Kinase</keyword>
<dbReference type="InterPro" id="IPR008279">
    <property type="entry name" value="PEP-util_enz_mobile_dom"/>
</dbReference>
<evidence type="ECO:0000256" key="11">
    <source>
        <dbReference type="ARBA" id="ARBA00022840"/>
    </source>
</evidence>
<dbReference type="FunFam" id="3.30.1490.20:FF:000010">
    <property type="entry name" value="Phosphoenolpyruvate synthase"/>
    <property type="match status" value="1"/>
</dbReference>
<dbReference type="GO" id="GO:0005524">
    <property type="term" value="F:ATP binding"/>
    <property type="evidence" value="ECO:0007669"/>
    <property type="project" value="UniProtKB-KW"/>
</dbReference>
<dbReference type="RefSeq" id="WP_157306156.1">
    <property type="nucleotide sequence ID" value="NZ_WRXN01000004.1"/>
</dbReference>
<dbReference type="Gene3D" id="3.30.1490.20">
    <property type="entry name" value="ATP-grasp fold, A domain"/>
    <property type="match status" value="1"/>
</dbReference>
<dbReference type="NCBIfam" id="TIGR01418">
    <property type="entry name" value="PEP_synth"/>
    <property type="match status" value="1"/>
</dbReference>
<keyword evidence="9 15" id="KW-0547">Nucleotide-binding</keyword>
<feature type="domain" description="Pyruvate phosphate dikinase AMP/ATP-binding" evidence="17">
    <location>
        <begin position="17"/>
        <end position="340"/>
    </location>
</feature>
<evidence type="ECO:0000256" key="15">
    <source>
        <dbReference type="PIRNR" id="PIRNR000854"/>
    </source>
</evidence>
<evidence type="ECO:0000256" key="3">
    <source>
        <dbReference type="ARBA" id="ARBA00004742"/>
    </source>
</evidence>
<evidence type="ECO:0000256" key="14">
    <source>
        <dbReference type="ARBA" id="ARBA00047700"/>
    </source>
</evidence>
<evidence type="ECO:0000259" key="16">
    <source>
        <dbReference type="Pfam" id="PF00391"/>
    </source>
</evidence>
<evidence type="ECO:0000256" key="12">
    <source>
        <dbReference type="ARBA" id="ARBA00022842"/>
    </source>
</evidence>
<dbReference type="InterPro" id="IPR002192">
    <property type="entry name" value="PPDK_AMP/ATP-bd"/>
</dbReference>
<dbReference type="Gene3D" id="3.20.20.60">
    <property type="entry name" value="Phosphoenolpyruvate-binding domains"/>
    <property type="match status" value="1"/>
</dbReference>
<dbReference type="InterPro" id="IPR006319">
    <property type="entry name" value="PEP_synth"/>
</dbReference>
<comment type="cofactor">
    <cofactor evidence="1 15">
        <name>Mg(2+)</name>
        <dbReference type="ChEBI" id="CHEBI:18420"/>
    </cofactor>
</comment>
<keyword evidence="8 15" id="KW-0479">Metal-binding</keyword>
<proteinExistence type="inferred from homology"/>
<dbReference type="InterPro" id="IPR015813">
    <property type="entry name" value="Pyrv/PenolPyrv_kinase-like_dom"/>
</dbReference>
<evidence type="ECO:0000256" key="6">
    <source>
        <dbReference type="ARBA" id="ARBA00021623"/>
    </source>
</evidence>
<dbReference type="EC" id="2.7.9.2" evidence="5 15"/>
<evidence type="ECO:0000313" key="20">
    <source>
        <dbReference type="Proteomes" id="UP000461730"/>
    </source>
</evidence>
<reference evidence="19 20" key="1">
    <citation type="submission" date="2019-12" db="EMBL/GenBank/DDBJ databases">
        <title>Chitinophaga sp. strain ysch24 (GDMCC 1.1355), whole genome shotgun sequence.</title>
        <authorList>
            <person name="Zhang X."/>
        </authorList>
    </citation>
    <scope>NUCLEOTIDE SEQUENCE [LARGE SCALE GENOMIC DNA]</scope>
    <source>
        <strain evidence="20">ysch24</strain>
    </source>
</reference>
<evidence type="ECO:0000256" key="8">
    <source>
        <dbReference type="ARBA" id="ARBA00022723"/>
    </source>
</evidence>
<organism evidence="19 20">
    <name type="scientific">Chitinophaga tropicalis</name>
    <dbReference type="NCBI Taxonomy" id="2683588"/>
    <lineage>
        <taxon>Bacteria</taxon>
        <taxon>Pseudomonadati</taxon>
        <taxon>Bacteroidota</taxon>
        <taxon>Chitinophagia</taxon>
        <taxon>Chitinophagales</taxon>
        <taxon>Chitinophagaceae</taxon>
        <taxon>Chitinophaga</taxon>
    </lineage>
</organism>
<dbReference type="Gene3D" id="3.50.30.10">
    <property type="entry name" value="Phosphohistidine domain"/>
    <property type="match status" value="1"/>
</dbReference>
<dbReference type="SUPFAM" id="SSF56059">
    <property type="entry name" value="Glutathione synthetase ATP-binding domain-like"/>
    <property type="match status" value="1"/>
</dbReference>
<dbReference type="Pfam" id="PF02896">
    <property type="entry name" value="PEP-utilizers_C"/>
    <property type="match status" value="1"/>
</dbReference>
<dbReference type="InterPro" id="IPR023151">
    <property type="entry name" value="PEP_util_CS"/>
</dbReference>
<keyword evidence="7 15" id="KW-0808">Transferase</keyword>
<dbReference type="EMBL" id="WRXN01000004">
    <property type="protein sequence ID" value="MVT08728.1"/>
    <property type="molecule type" value="Genomic_DNA"/>
</dbReference>
<dbReference type="InterPro" id="IPR018274">
    <property type="entry name" value="PEP_util_AS"/>
</dbReference>
<comment type="pathway">
    <text evidence="3 15">Carbohydrate biosynthesis; gluconeogenesis.</text>
</comment>
<comment type="catalytic activity">
    <reaction evidence="14 15">
        <text>pyruvate + ATP + H2O = phosphoenolpyruvate + AMP + phosphate + 2 H(+)</text>
        <dbReference type="Rhea" id="RHEA:11364"/>
        <dbReference type="ChEBI" id="CHEBI:15361"/>
        <dbReference type="ChEBI" id="CHEBI:15377"/>
        <dbReference type="ChEBI" id="CHEBI:15378"/>
        <dbReference type="ChEBI" id="CHEBI:30616"/>
        <dbReference type="ChEBI" id="CHEBI:43474"/>
        <dbReference type="ChEBI" id="CHEBI:58702"/>
        <dbReference type="ChEBI" id="CHEBI:456215"/>
        <dbReference type="EC" id="2.7.9.2"/>
    </reaction>
</comment>
<dbReference type="GO" id="GO:0008986">
    <property type="term" value="F:pyruvate, water dikinase activity"/>
    <property type="evidence" value="ECO:0007669"/>
    <property type="project" value="UniProtKB-EC"/>
</dbReference>
<dbReference type="Proteomes" id="UP000461730">
    <property type="component" value="Unassembled WGS sequence"/>
</dbReference>
<protein>
    <recommendedName>
        <fullName evidence="6 15">Phosphoenolpyruvate synthase</fullName>
        <shortName evidence="15">PEP synthase</shortName>
        <ecNumber evidence="5 15">2.7.9.2</ecNumber>
    </recommendedName>
    <alternativeName>
        <fullName evidence="13 15">Pyruvate, water dikinase</fullName>
    </alternativeName>
</protein>
<dbReference type="GO" id="GO:0046872">
    <property type="term" value="F:metal ion binding"/>
    <property type="evidence" value="ECO:0007669"/>
    <property type="project" value="UniProtKB-KW"/>
</dbReference>
<comment type="function">
    <text evidence="2 15">Catalyzes the phosphorylation of pyruvate to phosphoenolpyruvate.</text>
</comment>
<dbReference type="InterPro" id="IPR000121">
    <property type="entry name" value="PEP_util_C"/>
</dbReference>
<dbReference type="Pfam" id="PF00391">
    <property type="entry name" value="PEP-utilizers"/>
    <property type="match status" value="1"/>
</dbReference>
<evidence type="ECO:0000256" key="7">
    <source>
        <dbReference type="ARBA" id="ARBA00022679"/>
    </source>
</evidence>
<dbReference type="SUPFAM" id="SSF51621">
    <property type="entry name" value="Phosphoenolpyruvate/pyruvate domain"/>
    <property type="match status" value="1"/>
</dbReference>
<accession>A0A7K1U300</accession>
<keyword evidence="12 15" id="KW-0460">Magnesium</keyword>
<dbReference type="SUPFAM" id="SSF52009">
    <property type="entry name" value="Phosphohistidine domain"/>
    <property type="match status" value="1"/>
</dbReference>
<evidence type="ECO:0000313" key="19">
    <source>
        <dbReference type="EMBL" id="MVT08728.1"/>
    </source>
</evidence>
<dbReference type="NCBIfam" id="NF005057">
    <property type="entry name" value="PRK06464.1"/>
    <property type="match status" value="1"/>
</dbReference>